<protein>
    <submittedName>
        <fullName evidence="2">Alpha/beta fold hydrolase</fullName>
    </submittedName>
</protein>
<proteinExistence type="predicted"/>
<name>A0AAU7T9L7_9ACTN</name>
<dbReference type="EMBL" id="CP158165">
    <property type="protein sequence ID" value="XBV23440.1"/>
    <property type="molecule type" value="Genomic_DNA"/>
</dbReference>
<organism evidence="2">
    <name type="scientific">Kribbella sp. HUAS MG21</name>
    <dbReference type="NCBI Taxonomy" id="3160966"/>
    <lineage>
        <taxon>Bacteria</taxon>
        <taxon>Bacillati</taxon>
        <taxon>Actinomycetota</taxon>
        <taxon>Actinomycetes</taxon>
        <taxon>Propionibacteriales</taxon>
        <taxon>Kribbellaceae</taxon>
        <taxon>Kribbella</taxon>
    </lineage>
</organism>
<dbReference type="PANTHER" id="PTHR43329">
    <property type="entry name" value="EPOXIDE HYDROLASE"/>
    <property type="match status" value="1"/>
</dbReference>
<dbReference type="InterPro" id="IPR000073">
    <property type="entry name" value="AB_hydrolase_1"/>
</dbReference>
<dbReference type="InterPro" id="IPR029058">
    <property type="entry name" value="AB_hydrolase_fold"/>
</dbReference>
<reference evidence="2" key="1">
    <citation type="submission" date="2024-06" db="EMBL/GenBank/DDBJ databases">
        <title>Kribbella sp. strain HUAS MG21 genome sequences.</title>
        <authorList>
            <person name="Mo P."/>
        </authorList>
    </citation>
    <scope>NUCLEOTIDE SEQUENCE</scope>
    <source>
        <strain evidence="2">HUAS MG21</strain>
    </source>
</reference>
<dbReference type="AlphaFoldDB" id="A0AAU7T9L7"/>
<gene>
    <name evidence="2" type="ORF">ABN611_33350</name>
</gene>
<dbReference type="RefSeq" id="WP_350276271.1">
    <property type="nucleotide sequence ID" value="NZ_CP158165.1"/>
</dbReference>
<dbReference type="Gene3D" id="3.40.50.1820">
    <property type="entry name" value="alpha/beta hydrolase"/>
    <property type="match status" value="1"/>
</dbReference>
<feature type="domain" description="AB hydrolase-1" evidence="1">
    <location>
        <begin position="29"/>
        <end position="291"/>
    </location>
</feature>
<accession>A0AAU7T9L7</accession>
<dbReference type="Pfam" id="PF12697">
    <property type="entry name" value="Abhydrolase_6"/>
    <property type="match status" value="1"/>
</dbReference>
<sequence>MRLSKSTVTSADGTRLAVYDYGNPDAPLLICVHGYPDNASLWGPVAELLADDFHVVTYDVRGAGESDHPSTTPAYSLDRLQNDFEAVVDAVTPARADTPPARAGEPVARAGEPVARGVHVLAHDWGSIQAWHFVTDPALRGRIASFTSISGPSLDHAGYFIRRLNRAVVRQLVHSWYIFYFHLPWLPERGWRRGWAHRAFNRLEKQQPDDNRALGDYVNGMKLYRANVIPRLLRPAERRTDVPVLAVSPDRDPFVTTPLQTDVARWAPNLTVRVVRGTHWMPRNDPGLVAELVRDHTRQLARWET</sequence>
<dbReference type="GO" id="GO:0016787">
    <property type="term" value="F:hydrolase activity"/>
    <property type="evidence" value="ECO:0007669"/>
    <property type="project" value="UniProtKB-KW"/>
</dbReference>
<keyword evidence="2" id="KW-0378">Hydrolase</keyword>
<dbReference type="SUPFAM" id="SSF53474">
    <property type="entry name" value="alpha/beta-Hydrolases"/>
    <property type="match status" value="1"/>
</dbReference>
<evidence type="ECO:0000313" key="2">
    <source>
        <dbReference type="EMBL" id="XBV23440.1"/>
    </source>
</evidence>
<evidence type="ECO:0000259" key="1">
    <source>
        <dbReference type="Pfam" id="PF12697"/>
    </source>
</evidence>